<dbReference type="Pfam" id="PF01778">
    <property type="entry name" value="Ribosomal_L28e"/>
    <property type="match status" value="1"/>
</dbReference>
<dbReference type="GO" id="GO:0005840">
    <property type="term" value="C:ribosome"/>
    <property type="evidence" value="ECO:0007669"/>
    <property type="project" value="UniProtKB-KW"/>
</dbReference>
<dbReference type="OrthoDB" id="338850at2759"/>
<accession>A0A0D2WGW9</accession>
<keyword evidence="6" id="KW-1185">Reference proteome</keyword>
<feature type="domain" description="Ribosomal eL28/Mak16" evidence="4">
    <location>
        <begin position="5"/>
        <end position="120"/>
    </location>
</feature>
<protein>
    <submittedName>
        <fullName evidence="5">Ribosomal protein L28</fullName>
    </submittedName>
</protein>
<dbReference type="OMA" id="GKYGQRP"/>
<dbReference type="GO" id="GO:0006412">
    <property type="term" value="P:translation"/>
    <property type="evidence" value="ECO:0007669"/>
    <property type="project" value="InterPro"/>
</dbReference>
<dbReference type="EMBL" id="KE346360">
    <property type="protein sequence ID" value="KJE88735.1"/>
    <property type="molecule type" value="Genomic_DNA"/>
</dbReference>
<evidence type="ECO:0000256" key="2">
    <source>
        <dbReference type="ARBA" id="ARBA00022980"/>
    </source>
</evidence>
<name>A0A0D2WGW9_CAPO3</name>
<gene>
    <name evidence="5" type="ORF">CAOG_000328</name>
</gene>
<evidence type="ECO:0000256" key="3">
    <source>
        <dbReference type="ARBA" id="ARBA00023274"/>
    </source>
</evidence>
<evidence type="ECO:0000313" key="6">
    <source>
        <dbReference type="Proteomes" id="UP000008743"/>
    </source>
</evidence>
<dbReference type="GO" id="GO:0003735">
    <property type="term" value="F:structural constituent of ribosome"/>
    <property type="evidence" value="ECO:0007669"/>
    <property type="project" value="InterPro"/>
</dbReference>
<dbReference type="STRING" id="595528.A0A0D2WGW9"/>
<reference evidence="6" key="1">
    <citation type="submission" date="2011-02" db="EMBL/GenBank/DDBJ databases">
        <title>The Genome Sequence of Capsaspora owczarzaki ATCC 30864.</title>
        <authorList>
            <person name="Russ C."/>
            <person name="Cuomo C."/>
            <person name="Burger G."/>
            <person name="Gray M.W."/>
            <person name="Holland P.W.H."/>
            <person name="King N."/>
            <person name="Lang F.B.F."/>
            <person name="Roger A.J."/>
            <person name="Ruiz-Trillo I."/>
            <person name="Young S.K."/>
            <person name="Zeng Q."/>
            <person name="Gargeya S."/>
            <person name="Alvarado L."/>
            <person name="Berlin A."/>
            <person name="Chapman S.B."/>
            <person name="Chen Z."/>
            <person name="Freedman E."/>
            <person name="Gellesch M."/>
            <person name="Goldberg J."/>
            <person name="Griggs A."/>
            <person name="Gujja S."/>
            <person name="Heilman E."/>
            <person name="Heiman D."/>
            <person name="Howarth C."/>
            <person name="Mehta T."/>
            <person name="Neiman D."/>
            <person name="Pearson M."/>
            <person name="Roberts A."/>
            <person name="Saif S."/>
            <person name="Shea T."/>
            <person name="Shenoy N."/>
            <person name="Sisk P."/>
            <person name="Stolte C."/>
            <person name="Sykes S."/>
            <person name="White J."/>
            <person name="Yandava C."/>
            <person name="Haas B."/>
            <person name="Nusbaum C."/>
            <person name="Birren B."/>
        </authorList>
    </citation>
    <scope>NUCLEOTIDE SEQUENCE</scope>
    <source>
        <strain evidence="6">ATCC 30864</strain>
    </source>
</reference>
<dbReference type="Proteomes" id="UP000008743">
    <property type="component" value="Unassembled WGS sequence"/>
</dbReference>
<dbReference type="Gene3D" id="3.30.390.110">
    <property type="match status" value="1"/>
</dbReference>
<sequence length="140" mass="15083">MSSDVQWMVIRNNSSFLLKKAGVTFSTEAGNLTGKNSFKANGLVNKRSVGVKAAADGKGVVVTLRNDKKSFKPTKATRSVTLKKGSRAALATVKALTEGQNYRADLTHDALRLTSALFQSQKTRKTAGVKKARSRKVAKN</sequence>
<evidence type="ECO:0000256" key="1">
    <source>
        <dbReference type="ARBA" id="ARBA00007926"/>
    </source>
</evidence>
<dbReference type="AlphaFoldDB" id="A0A0D2WGW9"/>
<dbReference type="PANTHER" id="PTHR10544">
    <property type="entry name" value="60S RIBOSOMAL PROTEIN L28"/>
    <property type="match status" value="1"/>
</dbReference>
<comment type="similarity">
    <text evidence="1">Belongs to the eukaryotic ribosomal protein eL28 family.</text>
</comment>
<dbReference type="FunFam" id="3.30.390.110:FF:000002">
    <property type="entry name" value="60S ribosomal protein L28"/>
    <property type="match status" value="1"/>
</dbReference>
<dbReference type="FunCoup" id="A0A0D2WGW9">
    <property type="interactions" value="351"/>
</dbReference>
<dbReference type="eggNOG" id="KOG3412">
    <property type="taxonomic scope" value="Eukaryota"/>
</dbReference>
<organism evidence="5 6">
    <name type="scientific">Capsaspora owczarzaki (strain ATCC 30864)</name>
    <dbReference type="NCBI Taxonomy" id="595528"/>
    <lineage>
        <taxon>Eukaryota</taxon>
        <taxon>Filasterea</taxon>
        <taxon>Capsaspora</taxon>
    </lineage>
</organism>
<dbReference type="PhylomeDB" id="A0A0D2WGW9"/>
<evidence type="ECO:0000313" key="5">
    <source>
        <dbReference type="EMBL" id="KJE88735.1"/>
    </source>
</evidence>
<dbReference type="InParanoid" id="A0A0D2WGW9"/>
<evidence type="ECO:0000259" key="4">
    <source>
        <dbReference type="Pfam" id="PF01778"/>
    </source>
</evidence>
<keyword evidence="2 5" id="KW-0689">Ribosomal protein</keyword>
<proteinExistence type="inferred from homology"/>
<dbReference type="GO" id="GO:1990904">
    <property type="term" value="C:ribonucleoprotein complex"/>
    <property type="evidence" value="ECO:0007669"/>
    <property type="project" value="UniProtKB-KW"/>
</dbReference>
<keyword evidence="3" id="KW-0687">Ribonucleoprotein</keyword>
<dbReference type="InterPro" id="IPR029004">
    <property type="entry name" value="Ribosomal_eL28/Mak16"/>
</dbReference>
<dbReference type="InterPro" id="IPR002672">
    <property type="entry name" value="Ribosomal_eL28"/>
</dbReference>